<evidence type="ECO:0000313" key="2">
    <source>
        <dbReference type="Proteomes" id="UP000180235"/>
    </source>
</evidence>
<keyword evidence="2" id="KW-1185">Reference proteome</keyword>
<dbReference type="KEGG" id="glt:GlitD10_2108"/>
<dbReference type="AlphaFoldDB" id="A0A1J0AET5"/>
<dbReference type="RefSeq" id="WP_071454876.1">
    <property type="nucleotide sequence ID" value="NZ_CP017675.1"/>
</dbReference>
<proteinExistence type="predicted"/>
<dbReference type="GO" id="GO:0015035">
    <property type="term" value="F:protein-disulfide reductase activity"/>
    <property type="evidence" value="ECO:0007669"/>
    <property type="project" value="InterPro"/>
</dbReference>
<organism evidence="1 2">
    <name type="scientific">Gloeomargarita lithophora Alchichica-D10</name>
    <dbReference type="NCBI Taxonomy" id="1188229"/>
    <lineage>
        <taxon>Bacteria</taxon>
        <taxon>Bacillati</taxon>
        <taxon>Cyanobacteriota</taxon>
        <taxon>Cyanophyceae</taxon>
        <taxon>Gloeomargaritales</taxon>
        <taxon>Gloeomargaritaceae</taxon>
        <taxon>Gloeomargarita</taxon>
    </lineage>
</organism>
<dbReference type="Pfam" id="PF04134">
    <property type="entry name" value="DCC1-like"/>
    <property type="match status" value="1"/>
</dbReference>
<evidence type="ECO:0008006" key="3">
    <source>
        <dbReference type="Google" id="ProtNLM"/>
    </source>
</evidence>
<gene>
    <name evidence="1" type="ORF">GlitD10_2108</name>
</gene>
<dbReference type="InterPro" id="IPR052927">
    <property type="entry name" value="DCC_oxidoreductase"/>
</dbReference>
<dbReference type="PANTHER" id="PTHR33639">
    <property type="entry name" value="THIOL-DISULFIDE OXIDOREDUCTASE DCC"/>
    <property type="match status" value="1"/>
</dbReference>
<accession>A0A1J0AET5</accession>
<dbReference type="Proteomes" id="UP000180235">
    <property type="component" value="Chromosome"/>
</dbReference>
<reference evidence="1 2" key="1">
    <citation type="submission" date="2016-10" db="EMBL/GenBank/DDBJ databases">
        <title>Description of Gloeomargarita lithophora gen. nov., sp. nov., a thylakoid-bearing basal-branching cyanobacterium with intracellular carbonates, and proposal for Gloeomargaritales ord. nov.</title>
        <authorList>
            <person name="Moreira D."/>
            <person name="Tavera R."/>
            <person name="Benzerara K."/>
            <person name="Skouri-Panet F."/>
            <person name="Couradeau E."/>
            <person name="Gerard E."/>
            <person name="Loussert C."/>
            <person name="Novelo E."/>
            <person name="Zivanovic Y."/>
            <person name="Lopez-Garcia P."/>
        </authorList>
    </citation>
    <scope>NUCLEOTIDE SEQUENCE [LARGE SCALE GENOMIC DNA]</scope>
    <source>
        <strain evidence="1 2">D10</strain>
    </source>
</reference>
<protein>
    <recommendedName>
        <fullName evidence="3">Thiol-disulfide oxidoreductase DCC</fullName>
    </recommendedName>
</protein>
<dbReference type="InterPro" id="IPR007263">
    <property type="entry name" value="DCC1-like"/>
</dbReference>
<sequence length="128" mass="14369">MPQYLIIYDGRCNLCSAGVQAVYALDQGRLFSYVPMQDEMALAAWGITPTTCAEGMIVLDQTHPHQYWQGSAAVEQIARLVPGVAPWVERYQGVSALKSWGDAGYAQIREHRYAWFGERAEVYRVAEP</sequence>
<dbReference type="OrthoDB" id="9785438at2"/>
<evidence type="ECO:0000313" key="1">
    <source>
        <dbReference type="EMBL" id="APB34437.1"/>
    </source>
</evidence>
<dbReference type="STRING" id="1188229.GlitD10_2108"/>
<name>A0A1J0AET5_9CYAN</name>
<dbReference type="PANTHER" id="PTHR33639:SF2">
    <property type="entry name" value="DUF393 DOMAIN-CONTAINING PROTEIN"/>
    <property type="match status" value="1"/>
</dbReference>
<dbReference type="EMBL" id="CP017675">
    <property type="protein sequence ID" value="APB34437.1"/>
    <property type="molecule type" value="Genomic_DNA"/>
</dbReference>